<organism evidence="3 4">
    <name type="scientific">Roseovarius faecimaris</name>
    <dbReference type="NCBI Taxonomy" id="2494550"/>
    <lineage>
        <taxon>Bacteria</taxon>
        <taxon>Pseudomonadati</taxon>
        <taxon>Pseudomonadota</taxon>
        <taxon>Alphaproteobacteria</taxon>
        <taxon>Rhodobacterales</taxon>
        <taxon>Roseobacteraceae</taxon>
        <taxon>Roseovarius</taxon>
    </lineage>
</organism>
<dbReference type="EMBL" id="CP034348">
    <property type="protein sequence ID" value="QGY00191.1"/>
    <property type="molecule type" value="Genomic_DNA"/>
</dbReference>
<dbReference type="Proteomes" id="UP000428330">
    <property type="component" value="Chromosome"/>
</dbReference>
<gene>
    <name evidence="3" type="ORF">EI983_18745</name>
</gene>
<dbReference type="GO" id="GO:0003677">
    <property type="term" value="F:DNA binding"/>
    <property type="evidence" value="ECO:0007669"/>
    <property type="project" value="UniProtKB-KW"/>
</dbReference>
<protein>
    <submittedName>
        <fullName evidence="3">DNA-binding protein</fullName>
    </submittedName>
</protein>
<keyword evidence="4" id="KW-1185">Reference proteome</keyword>
<evidence type="ECO:0000313" key="3">
    <source>
        <dbReference type="EMBL" id="QGY00191.1"/>
    </source>
</evidence>
<evidence type="ECO:0000259" key="2">
    <source>
        <dbReference type="Pfam" id="PF12728"/>
    </source>
</evidence>
<dbReference type="KEGG" id="rom:EI983_18745"/>
<feature type="region of interest" description="Disordered" evidence="1">
    <location>
        <begin position="1"/>
        <end position="34"/>
    </location>
</feature>
<dbReference type="Pfam" id="PF12728">
    <property type="entry name" value="HTH_17"/>
    <property type="match status" value="1"/>
</dbReference>
<name>A0A6I6ISI8_9RHOB</name>
<accession>A0A6I6ISI8</accession>
<evidence type="ECO:0000313" key="4">
    <source>
        <dbReference type="Proteomes" id="UP000428330"/>
    </source>
</evidence>
<reference evidence="4" key="1">
    <citation type="submission" date="2018-12" db="EMBL/GenBank/DDBJ databases">
        <title>Complete genome sequence of Roseovarius sp. MME-070.</title>
        <authorList>
            <person name="Nam Y.-D."/>
            <person name="Kang J."/>
            <person name="Chung W.-H."/>
            <person name="Park Y.S."/>
        </authorList>
    </citation>
    <scope>NUCLEOTIDE SEQUENCE [LARGE SCALE GENOMIC DNA]</scope>
    <source>
        <strain evidence="4">MME-070</strain>
    </source>
</reference>
<dbReference type="InterPro" id="IPR041657">
    <property type="entry name" value="HTH_17"/>
</dbReference>
<proteinExistence type="predicted"/>
<sequence length="124" mass="13883">MAVGGVFAKAPPKSDLRGTQSEPPRPRKGRRWRVSDAPRIEKLIEDTVKRTVVSLIENPECFVQPEWLTSAQAASYLGLTDKGMEEMRRAGRGPQFSRPSHRVLRYRKADLDAYLEAHLIAPGG</sequence>
<feature type="domain" description="Helix-turn-helix" evidence="2">
    <location>
        <begin position="67"/>
        <end position="118"/>
    </location>
</feature>
<evidence type="ECO:0000256" key="1">
    <source>
        <dbReference type="SAM" id="MobiDB-lite"/>
    </source>
</evidence>
<dbReference type="AlphaFoldDB" id="A0A6I6ISI8"/>
<keyword evidence="3" id="KW-0238">DNA-binding</keyword>